<feature type="compositionally biased region" description="Low complexity" evidence="1">
    <location>
        <begin position="63"/>
        <end position="75"/>
    </location>
</feature>
<evidence type="ECO:0000256" key="1">
    <source>
        <dbReference type="SAM" id="MobiDB-lite"/>
    </source>
</evidence>
<keyword evidence="3" id="KW-1185">Reference proteome</keyword>
<name>A0A371I979_MUCPR</name>
<feature type="compositionally biased region" description="Polar residues" evidence="1">
    <location>
        <begin position="80"/>
        <end position="94"/>
    </location>
</feature>
<feature type="region of interest" description="Disordered" evidence="1">
    <location>
        <begin position="1"/>
        <end position="103"/>
    </location>
</feature>
<organism evidence="2 3">
    <name type="scientific">Mucuna pruriens</name>
    <name type="common">Velvet bean</name>
    <name type="synonym">Dolichos pruriens</name>
    <dbReference type="NCBI Taxonomy" id="157652"/>
    <lineage>
        <taxon>Eukaryota</taxon>
        <taxon>Viridiplantae</taxon>
        <taxon>Streptophyta</taxon>
        <taxon>Embryophyta</taxon>
        <taxon>Tracheophyta</taxon>
        <taxon>Spermatophyta</taxon>
        <taxon>Magnoliopsida</taxon>
        <taxon>eudicotyledons</taxon>
        <taxon>Gunneridae</taxon>
        <taxon>Pentapetalae</taxon>
        <taxon>rosids</taxon>
        <taxon>fabids</taxon>
        <taxon>Fabales</taxon>
        <taxon>Fabaceae</taxon>
        <taxon>Papilionoideae</taxon>
        <taxon>50 kb inversion clade</taxon>
        <taxon>NPAAA clade</taxon>
        <taxon>indigoferoid/millettioid clade</taxon>
        <taxon>Phaseoleae</taxon>
        <taxon>Mucuna</taxon>
    </lineage>
</organism>
<protein>
    <submittedName>
        <fullName evidence="2">Uncharacterized protein</fullName>
    </submittedName>
</protein>
<sequence>MAPDRSRLQNMVNKEQEGGHSTRKLRQEDDIRKEEGQDERCANRTHLPSDQDKHVLIPHSDRISTSSNTTNTIHSRQANREQTQGLPPTLGQHSKPQEGHTGY</sequence>
<proteinExistence type="predicted"/>
<dbReference type="Proteomes" id="UP000257109">
    <property type="component" value="Unassembled WGS sequence"/>
</dbReference>
<feature type="compositionally biased region" description="Basic and acidic residues" evidence="1">
    <location>
        <begin position="14"/>
        <end position="62"/>
    </location>
</feature>
<dbReference type="AlphaFoldDB" id="A0A371I979"/>
<dbReference type="EMBL" id="QJKJ01000614">
    <property type="protein sequence ID" value="RDY11600.1"/>
    <property type="molecule type" value="Genomic_DNA"/>
</dbReference>
<comment type="caution">
    <text evidence="2">The sequence shown here is derived from an EMBL/GenBank/DDBJ whole genome shotgun (WGS) entry which is preliminary data.</text>
</comment>
<feature type="non-terminal residue" evidence="2">
    <location>
        <position position="1"/>
    </location>
</feature>
<reference evidence="2" key="1">
    <citation type="submission" date="2018-05" db="EMBL/GenBank/DDBJ databases">
        <title>Draft genome of Mucuna pruriens seed.</title>
        <authorList>
            <person name="Nnadi N.E."/>
            <person name="Vos R."/>
            <person name="Hasami M.H."/>
            <person name="Devisetty U.K."/>
            <person name="Aguiy J.C."/>
        </authorList>
    </citation>
    <scope>NUCLEOTIDE SEQUENCE [LARGE SCALE GENOMIC DNA]</scope>
    <source>
        <strain evidence="2">JCA_2017</strain>
    </source>
</reference>
<gene>
    <name evidence="2" type="ORF">CR513_03720</name>
</gene>
<evidence type="ECO:0000313" key="3">
    <source>
        <dbReference type="Proteomes" id="UP000257109"/>
    </source>
</evidence>
<evidence type="ECO:0000313" key="2">
    <source>
        <dbReference type="EMBL" id="RDY11600.1"/>
    </source>
</evidence>
<accession>A0A371I979</accession>